<dbReference type="Gene3D" id="2.60.40.10">
    <property type="entry name" value="Immunoglobulins"/>
    <property type="match status" value="1"/>
</dbReference>
<dbReference type="GO" id="GO:0005886">
    <property type="term" value="C:plasma membrane"/>
    <property type="evidence" value="ECO:0007669"/>
    <property type="project" value="TreeGrafter"/>
</dbReference>
<reference evidence="4" key="1">
    <citation type="submission" date="2021-01" db="EMBL/GenBank/DDBJ databases">
        <authorList>
            <person name="Zahm M."/>
            <person name="Roques C."/>
            <person name="Cabau C."/>
            <person name="Klopp C."/>
            <person name="Donnadieu C."/>
            <person name="Jouanno E."/>
            <person name="Lampietro C."/>
            <person name="Louis A."/>
            <person name="Herpin A."/>
            <person name="Echchiki A."/>
            <person name="Berthelot C."/>
            <person name="Parey E."/>
            <person name="Roest-Crollius H."/>
            <person name="Braasch I."/>
            <person name="Postlethwait J."/>
            <person name="Bobe J."/>
            <person name="Montfort J."/>
            <person name="Bouchez O."/>
            <person name="Begum T."/>
            <person name="Mejri S."/>
            <person name="Adams A."/>
            <person name="Chen W.-J."/>
            <person name="Guiguen Y."/>
        </authorList>
    </citation>
    <scope>NUCLEOTIDE SEQUENCE</scope>
    <source>
        <strain evidence="4">YG-15Mar2019-1</strain>
        <tissue evidence="4">Brain</tissue>
    </source>
</reference>
<dbReference type="Proteomes" id="UP001046870">
    <property type="component" value="Chromosome 17"/>
</dbReference>
<dbReference type="Pfam" id="PF01108">
    <property type="entry name" value="Tissue_fac"/>
    <property type="match status" value="1"/>
</dbReference>
<evidence type="ECO:0000313" key="5">
    <source>
        <dbReference type="Proteomes" id="UP001046870"/>
    </source>
</evidence>
<dbReference type="OrthoDB" id="8584840at2759"/>
<name>A0A9D3PNL1_MEGAT</name>
<keyword evidence="5" id="KW-1185">Reference proteome</keyword>
<dbReference type="InterPro" id="IPR003961">
    <property type="entry name" value="FN3_dom"/>
</dbReference>
<keyword evidence="2" id="KW-0732">Signal</keyword>
<feature type="region of interest" description="Disordered" evidence="1">
    <location>
        <begin position="303"/>
        <end position="348"/>
    </location>
</feature>
<sequence length="453" mass="49631">MTCSPCCLALVSITLLSPGLALPPCNVTMALRDLGCLLQWECSALSPNTTFTVQAKMQGDADWKEVDGCVRVTSRSCDVSRMLLEFELYHYIRLGQDGTAEWIQLPRFQPSTKTVYSRPTLSVSVKGTNLNVAVQFPCSPIKDCPPRKCCPLSQLMLPQTDITVYNELRPSERQTRTVCAEEETVRHEFWGLVPGERYCAVANFTLSPPSSPQCVSLPPQTEVQETLWLVGGMLLFALVPVFCFVRQQWQSAETHLPRSLAWLQEWVPTEPAVRRGGSQEDCEGDRLSILSLPLSEHSYMLTPPPDAQADSQSQGDGYCSNPFPMDSGSGQLDWDSGGMGSGLPTPDYGPSSISLPLGCIVAPCLSQEDTHSPPQMHRRSAVMEPFPLGPPPPLGVAPDIPLISVRLGECEGEELEDLGWCHLTSGHSEDPRSDEHSTAGSDVLPYPAMETRL</sequence>
<comment type="caution">
    <text evidence="4">The sequence shown here is derived from an EMBL/GenBank/DDBJ whole genome shotgun (WGS) entry which is preliminary data.</text>
</comment>
<evidence type="ECO:0000313" key="4">
    <source>
        <dbReference type="EMBL" id="KAG7461972.1"/>
    </source>
</evidence>
<feature type="chain" id="PRO_5039578526" description="Fibronectin type-III domain-containing protein" evidence="2">
    <location>
        <begin position="22"/>
        <end position="453"/>
    </location>
</feature>
<dbReference type="AlphaFoldDB" id="A0A9D3PNL1"/>
<dbReference type="InterPro" id="IPR013783">
    <property type="entry name" value="Ig-like_fold"/>
</dbReference>
<evidence type="ECO:0000259" key="3">
    <source>
        <dbReference type="Pfam" id="PF01108"/>
    </source>
</evidence>
<feature type="region of interest" description="Disordered" evidence="1">
    <location>
        <begin position="426"/>
        <end position="453"/>
    </location>
</feature>
<dbReference type="PANTHER" id="PTHR20859">
    <property type="entry name" value="INTERFERON/INTERLEUKIN RECEPTOR"/>
    <property type="match status" value="1"/>
</dbReference>
<accession>A0A9D3PNL1</accession>
<dbReference type="InterPro" id="IPR036116">
    <property type="entry name" value="FN3_sf"/>
</dbReference>
<dbReference type="SUPFAM" id="SSF49265">
    <property type="entry name" value="Fibronectin type III"/>
    <property type="match status" value="2"/>
</dbReference>
<feature type="compositionally biased region" description="Basic and acidic residues" evidence="1">
    <location>
        <begin position="427"/>
        <end position="437"/>
    </location>
</feature>
<feature type="signal peptide" evidence="2">
    <location>
        <begin position="1"/>
        <end position="21"/>
    </location>
</feature>
<dbReference type="GO" id="GO:0004896">
    <property type="term" value="F:cytokine receptor activity"/>
    <property type="evidence" value="ECO:0007669"/>
    <property type="project" value="TreeGrafter"/>
</dbReference>
<protein>
    <recommendedName>
        <fullName evidence="3">Fibronectin type-III domain-containing protein</fullName>
    </recommendedName>
</protein>
<organism evidence="4 5">
    <name type="scientific">Megalops atlanticus</name>
    <name type="common">Tarpon</name>
    <name type="synonym">Clupea gigantea</name>
    <dbReference type="NCBI Taxonomy" id="7932"/>
    <lineage>
        <taxon>Eukaryota</taxon>
        <taxon>Metazoa</taxon>
        <taxon>Chordata</taxon>
        <taxon>Craniata</taxon>
        <taxon>Vertebrata</taxon>
        <taxon>Euteleostomi</taxon>
        <taxon>Actinopterygii</taxon>
        <taxon>Neopterygii</taxon>
        <taxon>Teleostei</taxon>
        <taxon>Elopiformes</taxon>
        <taxon>Megalopidae</taxon>
        <taxon>Megalops</taxon>
    </lineage>
</organism>
<dbReference type="InterPro" id="IPR050650">
    <property type="entry name" value="Type-II_Cytokine-TF_Rcpt"/>
</dbReference>
<feature type="domain" description="Fibronectin type-III" evidence="3">
    <location>
        <begin position="6"/>
        <end position="85"/>
    </location>
</feature>
<evidence type="ECO:0000256" key="2">
    <source>
        <dbReference type="SAM" id="SignalP"/>
    </source>
</evidence>
<dbReference type="EMBL" id="JAFDVH010000017">
    <property type="protein sequence ID" value="KAG7461972.1"/>
    <property type="molecule type" value="Genomic_DNA"/>
</dbReference>
<dbReference type="PANTHER" id="PTHR20859:SF53">
    <property type="entry name" value="INTERLEUKIN-22 RECEPTOR SUBUNIT ALPHA-1"/>
    <property type="match status" value="1"/>
</dbReference>
<evidence type="ECO:0000256" key="1">
    <source>
        <dbReference type="SAM" id="MobiDB-lite"/>
    </source>
</evidence>
<proteinExistence type="predicted"/>
<gene>
    <name evidence="4" type="ORF">MATL_G00196850</name>
</gene>